<reference evidence="7" key="1">
    <citation type="submission" date="2025-08" db="UniProtKB">
        <authorList>
            <consortium name="RefSeq"/>
        </authorList>
    </citation>
    <scope>IDENTIFICATION</scope>
    <source>
        <tissue evidence="7">Muscle</tissue>
    </source>
</reference>
<dbReference type="PROSITE" id="PS00345">
    <property type="entry name" value="ETS_DOMAIN_1"/>
    <property type="match status" value="1"/>
</dbReference>
<feature type="domain" description="ETS" evidence="5">
    <location>
        <begin position="331"/>
        <end position="413"/>
    </location>
</feature>
<proteinExistence type="inferred from homology"/>
<feature type="region of interest" description="Disordered" evidence="4">
    <location>
        <begin position="190"/>
        <end position="276"/>
    </location>
</feature>
<feature type="compositionally biased region" description="Basic residues" evidence="4">
    <location>
        <begin position="303"/>
        <end position="312"/>
    </location>
</feature>
<feature type="region of interest" description="Disordered" evidence="4">
    <location>
        <begin position="26"/>
        <end position="58"/>
    </location>
</feature>
<dbReference type="InterPro" id="IPR036388">
    <property type="entry name" value="WH-like_DNA-bd_sf"/>
</dbReference>
<dbReference type="InterPro" id="IPR036390">
    <property type="entry name" value="WH_DNA-bd_sf"/>
</dbReference>
<dbReference type="PANTHER" id="PTHR11849:SF191">
    <property type="entry name" value="ECDYSONE-INDUCED PROTEIN 74EF ISOFORM B"/>
    <property type="match status" value="1"/>
</dbReference>
<feature type="compositionally biased region" description="Polar residues" evidence="4">
    <location>
        <begin position="190"/>
        <end position="215"/>
    </location>
</feature>
<keyword evidence="6" id="KW-1185">Reference proteome</keyword>
<evidence type="ECO:0000256" key="2">
    <source>
        <dbReference type="ARBA" id="ARBA00023125"/>
    </source>
</evidence>
<protein>
    <submittedName>
        <fullName evidence="7">Ecdysone-induced protein 74EF-like isoform X1</fullName>
    </submittedName>
</protein>
<dbReference type="PROSITE" id="PS50061">
    <property type="entry name" value="ETS_DOMAIN_3"/>
    <property type="match status" value="1"/>
</dbReference>
<dbReference type="GeneID" id="106461849"/>
<dbReference type="Gene3D" id="1.10.10.10">
    <property type="entry name" value="Winged helix-like DNA-binding domain superfamily/Winged helix DNA-binding domain"/>
    <property type="match status" value="1"/>
</dbReference>
<organism evidence="6 7">
    <name type="scientific">Limulus polyphemus</name>
    <name type="common">Atlantic horseshoe crab</name>
    <dbReference type="NCBI Taxonomy" id="6850"/>
    <lineage>
        <taxon>Eukaryota</taxon>
        <taxon>Metazoa</taxon>
        <taxon>Ecdysozoa</taxon>
        <taxon>Arthropoda</taxon>
        <taxon>Chelicerata</taxon>
        <taxon>Merostomata</taxon>
        <taxon>Xiphosura</taxon>
        <taxon>Limulidae</taxon>
        <taxon>Limulus</taxon>
    </lineage>
</organism>
<dbReference type="Pfam" id="PF00178">
    <property type="entry name" value="Ets"/>
    <property type="match status" value="1"/>
</dbReference>
<feature type="compositionally biased region" description="Polar residues" evidence="4">
    <location>
        <begin position="233"/>
        <end position="245"/>
    </location>
</feature>
<feature type="region of interest" description="Disordered" evidence="4">
    <location>
        <begin position="88"/>
        <end position="114"/>
    </location>
</feature>
<dbReference type="InterPro" id="IPR046328">
    <property type="entry name" value="ETS_fam"/>
</dbReference>
<dbReference type="InterPro" id="IPR000418">
    <property type="entry name" value="Ets_dom"/>
</dbReference>
<dbReference type="PANTHER" id="PTHR11849">
    <property type="entry name" value="ETS"/>
    <property type="match status" value="1"/>
</dbReference>
<dbReference type="RefSeq" id="XP_022244633.1">
    <property type="nucleotide sequence ID" value="XM_022388925.1"/>
</dbReference>
<evidence type="ECO:0000259" key="5">
    <source>
        <dbReference type="PROSITE" id="PS50061"/>
    </source>
</evidence>
<accession>A0ABM1SLX7</accession>
<name>A0ABM1SLX7_LIMPO</name>
<evidence type="ECO:0000256" key="3">
    <source>
        <dbReference type="RuleBase" id="RU004019"/>
    </source>
</evidence>
<dbReference type="PROSITE" id="PS00346">
    <property type="entry name" value="ETS_DOMAIN_2"/>
    <property type="match status" value="1"/>
</dbReference>
<sequence length="426" mass="47893">MKPKDFSKPKYHGTFKKFLLKRYLNGSNNNQLDSRESRDLSTEEILPSQTPSPGLDTKPLLQNILQQGAQQLPFSVFYNQQSLVTCSSTTGSLPPSPADSGVSDVDSSSGHLSTEEYKTKLQSASESPLPGNIHYYRSVPHVAPQPYFSLFKYPNSNSPGIVPHCYSETHYRSLPVHSCRDLFPHENPHSSLSRTVTHNSPSSAPSHRLSFTPQHSTHHLGLPPSWSPPHFHVTSTSQVHPQTSHGPHIRLVPSSSPSSSRNHSPTGRPSAIPTSVITTANNTVSLGSDLDSSCYVEDLSRQPKPKKKARKLKNPDDISSTKRKSREGSTTYLWEFLLKLLQDKEYCPQYIKWTNREKGIFKLVDSKVVSRLWGVHKNKPDMNYETMGRALRYYYQRGILAKVDGQRLVYQFVDVPKDIVQIECSE</sequence>
<keyword evidence="2 3" id="KW-0238">DNA-binding</keyword>
<dbReference type="Proteomes" id="UP000694941">
    <property type="component" value="Unplaced"/>
</dbReference>
<feature type="compositionally biased region" description="Low complexity" evidence="4">
    <location>
        <begin position="98"/>
        <end position="110"/>
    </location>
</feature>
<feature type="compositionally biased region" description="Polar residues" evidence="4">
    <location>
        <begin position="261"/>
        <end position="276"/>
    </location>
</feature>
<dbReference type="SMART" id="SM00413">
    <property type="entry name" value="ETS"/>
    <property type="match status" value="1"/>
</dbReference>
<evidence type="ECO:0000256" key="4">
    <source>
        <dbReference type="SAM" id="MobiDB-lite"/>
    </source>
</evidence>
<keyword evidence="3" id="KW-0539">Nucleus</keyword>
<evidence type="ECO:0000313" key="6">
    <source>
        <dbReference type="Proteomes" id="UP000694941"/>
    </source>
</evidence>
<gene>
    <name evidence="7" type="primary">LOC106461849</name>
</gene>
<evidence type="ECO:0000313" key="7">
    <source>
        <dbReference type="RefSeq" id="XP_022244633.1"/>
    </source>
</evidence>
<feature type="region of interest" description="Disordered" evidence="4">
    <location>
        <begin position="298"/>
        <end position="324"/>
    </location>
</feature>
<comment type="similarity">
    <text evidence="1 3">Belongs to the ETS family.</text>
</comment>
<dbReference type="SUPFAM" id="SSF46785">
    <property type="entry name" value="Winged helix' DNA-binding domain"/>
    <property type="match status" value="1"/>
</dbReference>
<comment type="subcellular location">
    <subcellularLocation>
        <location evidence="3">Nucleus</location>
    </subcellularLocation>
</comment>
<dbReference type="PRINTS" id="PR00454">
    <property type="entry name" value="ETSDOMAIN"/>
</dbReference>
<evidence type="ECO:0000256" key="1">
    <source>
        <dbReference type="ARBA" id="ARBA00005562"/>
    </source>
</evidence>